<evidence type="ECO:0000313" key="4">
    <source>
        <dbReference type="EMBL" id="CAF4402411.1"/>
    </source>
</evidence>
<proteinExistence type="predicted"/>
<evidence type="ECO:0000313" key="2">
    <source>
        <dbReference type="EMBL" id="CAF1541953.1"/>
    </source>
</evidence>
<dbReference type="Proteomes" id="UP000681722">
    <property type="component" value="Unassembled WGS sequence"/>
</dbReference>
<dbReference type="EMBL" id="CAJNOK010029170">
    <property type="protein sequence ID" value="CAF1444442.1"/>
    <property type="molecule type" value="Genomic_DNA"/>
</dbReference>
<evidence type="ECO:0000313" key="3">
    <source>
        <dbReference type="EMBL" id="CAF4240146.1"/>
    </source>
</evidence>
<dbReference type="AlphaFoldDB" id="A0A815VZD5"/>
<dbReference type="Proteomes" id="UP000663829">
    <property type="component" value="Unassembled WGS sequence"/>
</dbReference>
<protein>
    <submittedName>
        <fullName evidence="2">Uncharacterized protein</fullName>
    </submittedName>
</protein>
<dbReference type="EMBL" id="CAJOBA010050987">
    <property type="protein sequence ID" value="CAF4240146.1"/>
    <property type="molecule type" value="Genomic_DNA"/>
</dbReference>
<accession>A0A815VZD5</accession>
<evidence type="ECO:0000313" key="5">
    <source>
        <dbReference type="Proteomes" id="UP000663829"/>
    </source>
</evidence>
<name>A0A815VZD5_9BILA</name>
<comment type="caution">
    <text evidence="2">The sequence shown here is derived from an EMBL/GenBank/DDBJ whole genome shotgun (WGS) entry which is preliminary data.</text>
</comment>
<gene>
    <name evidence="2" type="ORF">GPM918_LOCUS38683</name>
    <name evidence="1" type="ORF">OVA965_LOCUS34569</name>
    <name evidence="4" type="ORF">SRO942_LOCUS39523</name>
    <name evidence="3" type="ORF">TMI583_LOCUS35496</name>
</gene>
<dbReference type="Proteomes" id="UP000682733">
    <property type="component" value="Unassembled WGS sequence"/>
</dbReference>
<dbReference type="EMBL" id="CAJOBC010091621">
    <property type="protein sequence ID" value="CAF4402411.1"/>
    <property type="molecule type" value="Genomic_DNA"/>
</dbReference>
<dbReference type="Proteomes" id="UP000677228">
    <property type="component" value="Unassembled WGS sequence"/>
</dbReference>
<evidence type="ECO:0000313" key="1">
    <source>
        <dbReference type="EMBL" id="CAF1444442.1"/>
    </source>
</evidence>
<organism evidence="2 5">
    <name type="scientific">Didymodactylos carnosus</name>
    <dbReference type="NCBI Taxonomy" id="1234261"/>
    <lineage>
        <taxon>Eukaryota</taxon>
        <taxon>Metazoa</taxon>
        <taxon>Spiralia</taxon>
        <taxon>Gnathifera</taxon>
        <taxon>Rotifera</taxon>
        <taxon>Eurotatoria</taxon>
        <taxon>Bdelloidea</taxon>
        <taxon>Philodinida</taxon>
        <taxon>Philodinidae</taxon>
        <taxon>Didymodactylos</taxon>
    </lineage>
</organism>
<reference evidence="2" key="1">
    <citation type="submission" date="2021-02" db="EMBL/GenBank/DDBJ databases">
        <authorList>
            <person name="Nowell W R."/>
        </authorList>
    </citation>
    <scope>NUCLEOTIDE SEQUENCE</scope>
</reference>
<sequence length="120" mass="13904">MVPPPQIDTVKHIKKMLPLLNRVLGPFTEQAIEEGSTFDKHQLQNAAKVRYSNGHPKANQFYEANKIDKLKCDGITSDHELHLDSKCFKYSHDAKNLGHRWAPMRHVTTKYNLEPRHAYK</sequence>
<dbReference type="EMBL" id="CAJNOQ010025979">
    <property type="protein sequence ID" value="CAF1541953.1"/>
    <property type="molecule type" value="Genomic_DNA"/>
</dbReference>
<keyword evidence="5" id="KW-1185">Reference proteome</keyword>